<comment type="caution">
    <text evidence="5">The sequence shown here is derived from an EMBL/GenBank/DDBJ whole genome shotgun (WGS) entry which is preliminary data.</text>
</comment>
<protein>
    <submittedName>
        <fullName evidence="5">Gfo/Idh/MocA family oxidoreductase</fullName>
    </submittedName>
</protein>
<feature type="domain" description="GFO/IDH/MocA-like oxidoreductase" evidence="4">
    <location>
        <begin position="202"/>
        <end position="311"/>
    </location>
</feature>
<dbReference type="PROSITE" id="PS51318">
    <property type="entry name" value="TAT"/>
    <property type="match status" value="1"/>
</dbReference>
<evidence type="ECO:0000313" key="5">
    <source>
        <dbReference type="EMBL" id="MCW6510258.1"/>
    </source>
</evidence>
<feature type="domain" description="Gfo/Idh/MocA-like oxidoreductase N-terminal" evidence="3">
    <location>
        <begin position="70"/>
        <end position="193"/>
    </location>
</feature>
<dbReference type="Pfam" id="PF22725">
    <property type="entry name" value="GFO_IDH_MocA_C3"/>
    <property type="match status" value="1"/>
</dbReference>
<dbReference type="SUPFAM" id="SSF51735">
    <property type="entry name" value="NAD(P)-binding Rossmann-fold domains"/>
    <property type="match status" value="1"/>
</dbReference>
<evidence type="ECO:0000259" key="3">
    <source>
        <dbReference type="Pfam" id="PF01408"/>
    </source>
</evidence>
<dbReference type="InterPro" id="IPR008354">
    <property type="entry name" value="Glc-Fru_OxRdtase_bac"/>
</dbReference>
<feature type="chain" id="PRO_5041260076" evidence="2">
    <location>
        <begin position="24"/>
        <end position="421"/>
    </location>
</feature>
<dbReference type="AlphaFoldDB" id="A0AA41Z009"/>
<evidence type="ECO:0000313" key="6">
    <source>
        <dbReference type="Proteomes" id="UP001165667"/>
    </source>
</evidence>
<dbReference type="RefSeq" id="WP_282586630.1">
    <property type="nucleotide sequence ID" value="NZ_JAMOIM010000014.1"/>
</dbReference>
<dbReference type="GO" id="GO:0000166">
    <property type="term" value="F:nucleotide binding"/>
    <property type="evidence" value="ECO:0007669"/>
    <property type="project" value="InterPro"/>
</dbReference>
<proteinExistence type="predicted"/>
<dbReference type="InterPro" id="IPR000683">
    <property type="entry name" value="Gfo/Idh/MocA-like_OxRdtase_N"/>
</dbReference>
<keyword evidence="2" id="KW-0732">Signal</keyword>
<sequence length="421" mass="45396">MSQLERRRFIQVSAGALAGAAWASTPAASAPEIDSGRVAEGKVTFPSWTATTERPSGGPPNPLPLNERIGFAVVGLGRLALEEILPAFAEAKQGRLVGLVSGTPEKAKLIAAQYGVDPQSIYGYTDFEALRSNRAIQIVYVVTPNALHKEYVIGAVGAGKHVLCEKPMATGSADAQAMVDAAAMAGRTLMIAYRSQYEPHNRAVQKIVREKPFGPVGLIDAINTQNMAAPQQWRLKKALAGGGALPDIGLYCLNGARFMSGEEPIEIFGRTWSAPNDERFGEVEESVSFMLRFPSGLIANCFASYGLHEARRMGLHAPGASVNFENAFAYTGHRLTVAHREGEAESVDERRLAAKNQFALEIDHMAECVRTGRKPRTPGEEGVQDHKLMEAIYRSAESGQPVKLDPVETVDATRGPILSDE</sequence>
<organism evidence="5 6">
    <name type="scientific">Lichenifustis flavocetrariae</name>
    <dbReference type="NCBI Taxonomy" id="2949735"/>
    <lineage>
        <taxon>Bacteria</taxon>
        <taxon>Pseudomonadati</taxon>
        <taxon>Pseudomonadota</taxon>
        <taxon>Alphaproteobacteria</taxon>
        <taxon>Hyphomicrobiales</taxon>
        <taxon>Lichenihabitantaceae</taxon>
        <taxon>Lichenifustis</taxon>
    </lineage>
</organism>
<evidence type="ECO:0000256" key="1">
    <source>
        <dbReference type="SAM" id="MobiDB-lite"/>
    </source>
</evidence>
<dbReference type="InterPro" id="IPR036291">
    <property type="entry name" value="NAD(P)-bd_dom_sf"/>
</dbReference>
<feature type="signal peptide" evidence="2">
    <location>
        <begin position="1"/>
        <end position="23"/>
    </location>
</feature>
<keyword evidence="6" id="KW-1185">Reference proteome</keyword>
<dbReference type="EMBL" id="JAMOIM010000014">
    <property type="protein sequence ID" value="MCW6510258.1"/>
    <property type="molecule type" value="Genomic_DNA"/>
</dbReference>
<dbReference type="SUPFAM" id="SSF55347">
    <property type="entry name" value="Glyceraldehyde-3-phosphate dehydrogenase-like, C-terminal domain"/>
    <property type="match status" value="1"/>
</dbReference>
<dbReference type="PANTHER" id="PTHR43249">
    <property type="entry name" value="UDP-N-ACETYL-2-AMINO-2-DEOXY-D-GLUCURONATE OXIDASE"/>
    <property type="match status" value="1"/>
</dbReference>
<dbReference type="Gene3D" id="3.30.360.10">
    <property type="entry name" value="Dihydrodipicolinate Reductase, domain 2"/>
    <property type="match status" value="1"/>
</dbReference>
<dbReference type="PANTHER" id="PTHR43249:SF1">
    <property type="entry name" value="D-GLUCOSIDE 3-DEHYDROGENASE"/>
    <property type="match status" value="1"/>
</dbReference>
<dbReference type="Gene3D" id="3.40.50.720">
    <property type="entry name" value="NAD(P)-binding Rossmann-like Domain"/>
    <property type="match status" value="1"/>
</dbReference>
<reference evidence="5" key="1">
    <citation type="submission" date="2022-05" db="EMBL/GenBank/DDBJ databases">
        <authorList>
            <person name="Pankratov T."/>
        </authorList>
    </citation>
    <scope>NUCLEOTIDE SEQUENCE</scope>
    <source>
        <strain evidence="5">BP6-180914</strain>
    </source>
</reference>
<evidence type="ECO:0000259" key="4">
    <source>
        <dbReference type="Pfam" id="PF22725"/>
    </source>
</evidence>
<evidence type="ECO:0000256" key="2">
    <source>
        <dbReference type="SAM" id="SignalP"/>
    </source>
</evidence>
<name>A0AA41Z009_9HYPH</name>
<accession>A0AA41Z009</accession>
<dbReference type="InterPro" id="IPR055170">
    <property type="entry name" value="GFO_IDH_MocA-like_dom"/>
</dbReference>
<feature type="region of interest" description="Disordered" evidence="1">
    <location>
        <begin position="397"/>
        <end position="421"/>
    </location>
</feature>
<dbReference type="Proteomes" id="UP001165667">
    <property type="component" value="Unassembled WGS sequence"/>
</dbReference>
<dbReference type="PRINTS" id="PR01775">
    <property type="entry name" value="GLFROXRDTASE"/>
</dbReference>
<gene>
    <name evidence="5" type="ORF">M8523_19750</name>
</gene>
<dbReference type="Pfam" id="PF01408">
    <property type="entry name" value="GFO_IDH_MocA"/>
    <property type="match status" value="1"/>
</dbReference>
<dbReference type="InterPro" id="IPR006311">
    <property type="entry name" value="TAT_signal"/>
</dbReference>
<dbReference type="InterPro" id="IPR052515">
    <property type="entry name" value="Gfo/Idh/MocA_Oxidoreductase"/>
</dbReference>